<dbReference type="InterPro" id="IPR008807">
    <property type="entry name" value="ROS_MUCR"/>
</dbReference>
<sequence>MSPGPDPADEARLALTAQVLAAYVGNHTVASSDIPQLARTIHQSLADAAMPATASPDRAPAVPIAESITDAHLICLEDGKPYQSLKRHLRVAYGLSPDDYRKKWGLPRDYPMVAPAYARRRSELARQSGLGKPGSDKTE</sequence>
<gene>
    <name evidence="2" type="ORF">GCM10007854_06300</name>
</gene>
<evidence type="ECO:0000313" key="3">
    <source>
        <dbReference type="Proteomes" id="UP001161390"/>
    </source>
</evidence>
<accession>A0ABQ5UY66</accession>
<evidence type="ECO:0000256" key="1">
    <source>
        <dbReference type="ARBA" id="ARBA00007031"/>
    </source>
</evidence>
<reference evidence="2" key="1">
    <citation type="journal article" date="2014" name="Int. J. Syst. Evol. Microbiol.">
        <title>Complete genome of a new Firmicutes species belonging to the dominant human colonic microbiota ('Ruminococcus bicirculans') reveals two chromosomes and a selective capacity to utilize plant glucans.</title>
        <authorList>
            <consortium name="NISC Comparative Sequencing Program"/>
            <person name="Wegmann U."/>
            <person name="Louis P."/>
            <person name="Goesmann A."/>
            <person name="Henrissat B."/>
            <person name="Duncan S.H."/>
            <person name="Flint H.J."/>
        </authorList>
    </citation>
    <scope>NUCLEOTIDE SEQUENCE</scope>
    <source>
        <strain evidence="2">NBRC 108216</strain>
    </source>
</reference>
<comment type="similarity">
    <text evidence="1">Belongs to the ros/MucR family.</text>
</comment>
<protein>
    <recommendedName>
        <fullName evidence="4">MucR family transcriptional regulator</fullName>
    </recommendedName>
</protein>
<dbReference type="Proteomes" id="UP001161390">
    <property type="component" value="Unassembled WGS sequence"/>
</dbReference>
<dbReference type="InterPro" id="IPR041920">
    <property type="entry name" value="ROS/MUCR_sf"/>
</dbReference>
<dbReference type="EMBL" id="BSNJ01000001">
    <property type="protein sequence ID" value="GLQ19675.1"/>
    <property type="molecule type" value="Genomic_DNA"/>
</dbReference>
<dbReference type="Pfam" id="PF05443">
    <property type="entry name" value="ROS_MUCR"/>
    <property type="match status" value="1"/>
</dbReference>
<comment type="caution">
    <text evidence="2">The sequence shown here is derived from an EMBL/GenBank/DDBJ whole genome shotgun (WGS) entry which is preliminary data.</text>
</comment>
<keyword evidence="3" id="KW-1185">Reference proteome</keyword>
<evidence type="ECO:0000313" key="2">
    <source>
        <dbReference type="EMBL" id="GLQ19675.1"/>
    </source>
</evidence>
<name>A0ABQ5UY66_9PROT</name>
<evidence type="ECO:0008006" key="4">
    <source>
        <dbReference type="Google" id="ProtNLM"/>
    </source>
</evidence>
<proteinExistence type="inferred from homology"/>
<organism evidence="2 3">
    <name type="scientific">Algimonas porphyrae</name>
    <dbReference type="NCBI Taxonomy" id="1128113"/>
    <lineage>
        <taxon>Bacteria</taxon>
        <taxon>Pseudomonadati</taxon>
        <taxon>Pseudomonadota</taxon>
        <taxon>Alphaproteobacteria</taxon>
        <taxon>Maricaulales</taxon>
        <taxon>Robiginitomaculaceae</taxon>
        <taxon>Algimonas</taxon>
    </lineage>
</organism>
<reference evidence="2" key="2">
    <citation type="submission" date="2023-01" db="EMBL/GenBank/DDBJ databases">
        <title>Draft genome sequence of Algimonas porphyrae strain NBRC 108216.</title>
        <authorList>
            <person name="Sun Q."/>
            <person name="Mori K."/>
        </authorList>
    </citation>
    <scope>NUCLEOTIDE SEQUENCE</scope>
    <source>
        <strain evidence="2">NBRC 108216</strain>
    </source>
</reference>
<dbReference type="RefSeq" id="WP_284369522.1">
    <property type="nucleotide sequence ID" value="NZ_BSNJ01000001.1"/>
</dbReference>
<dbReference type="Gene3D" id="1.10.10.1550">
    <property type="entry name" value="ROS/MUCR transcriptional regulator protein"/>
    <property type="match status" value="1"/>
</dbReference>